<feature type="compositionally biased region" description="Polar residues" evidence="1">
    <location>
        <begin position="216"/>
        <end position="225"/>
    </location>
</feature>
<protein>
    <recommendedName>
        <fullName evidence="2">SCP domain-containing protein</fullName>
    </recommendedName>
</protein>
<dbReference type="EMBL" id="LSSK01000046">
    <property type="protein sequence ID" value="OMH85771.1"/>
    <property type="molecule type" value="Genomic_DNA"/>
</dbReference>
<dbReference type="Gene3D" id="3.40.33.10">
    <property type="entry name" value="CAP"/>
    <property type="match status" value="1"/>
</dbReference>
<dbReference type="OrthoDB" id="568194at2759"/>
<dbReference type="PANTHER" id="PTHR31157:SF1">
    <property type="entry name" value="SCP DOMAIN-CONTAINING PROTEIN"/>
    <property type="match status" value="1"/>
</dbReference>
<feature type="compositionally biased region" description="Low complexity" evidence="1">
    <location>
        <begin position="170"/>
        <end position="215"/>
    </location>
</feature>
<evidence type="ECO:0000259" key="2">
    <source>
        <dbReference type="Pfam" id="PF00188"/>
    </source>
</evidence>
<sequence>MAYVTVVDDGKPDDEVVNEKNPNYEVVYQKQTDDVVYVTVDVYDDEEGQEVVTTIADNESQTTSFPTTRQASAVRGLENTFTSWSTLEDSQAQETSSDSENTEDEIEVVTVFHEVVFTSQISVPAQSNTVYSRAYSTITSTNDEPDVITVTKTAHKDSTTTQSSKSATPSTSRKSIASTTSTTSTTPTTSSTKAEPAVVVVTQQIQQTKQPQQTQRAQDNGNSSGVAELAGGVPSDDGFAQTILDLLNKLRASKGLKQLRLDGTLTAAALDQSQYQASINTMTHDNSNYGGLLQRFSASGASCSGAAENVGKGSSDPEELFTLWMNSPPHLENMLGDYGRMGAAVFEGYSAQTFCN</sequence>
<keyword evidence="4" id="KW-1185">Reference proteome</keyword>
<proteinExistence type="predicted"/>
<comment type="caution">
    <text evidence="3">The sequence shown here is derived from an EMBL/GenBank/DDBJ whole genome shotgun (WGS) entry which is preliminary data.</text>
</comment>
<dbReference type="InterPro" id="IPR014044">
    <property type="entry name" value="CAP_dom"/>
</dbReference>
<organism evidence="3 4">
    <name type="scientific">Zancudomyces culisetae</name>
    <name type="common">Gut fungus</name>
    <name type="synonym">Smittium culisetae</name>
    <dbReference type="NCBI Taxonomy" id="1213189"/>
    <lineage>
        <taxon>Eukaryota</taxon>
        <taxon>Fungi</taxon>
        <taxon>Fungi incertae sedis</taxon>
        <taxon>Zoopagomycota</taxon>
        <taxon>Kickxellomycotina</taxon>
        <taxon>Harpellomycetes</taxon>
        <taxon>Harpellales</taxon>
        <taxon>Legeriomycetaceae</taxon>
        <taxon>Zancudomyces</taxon>
    </lineage>
</organism>
<reference evidence="4" key="1">
    <citation type="submission" date="2017-01" db="EMBL/GenBank/DDBJ databases">
        <authorList>
            <person name="Wang Y."/>
            <person name="White M."/>
            <person name="Kvist S."/>
            <person name="Moncalvo J.-M."/>
        </authorList>
    </citation>
    <scope>NUCLEOTIDE SEQUENCE [LARGE SCALE GENOMIC DNA]</scope>
    <source>
        <strain evidence="4">COL-18-3</strain>
    </source>
</reference>
<evidence type="ECO:0000256" key="1">
    <source>
        <dbReference type="SAM" id="MobiDB-lite"/>
    </source>
</evidence>
<dbReference type="Proteomes" id="UP000188320">
    <property type="component" value="Unassembled WGS sequence"/>
</dbReference>
<feature type="compositionally biased region" description="Polar residues" evidence="1">
    <location>
        <begin position="82"/>
        <end position="93"/>
    </location>
</feature>
<evidence type="ECO:0000313" key="4">
    <source>
        <dbReference type="Proteomes" id="UP000188320"/>
    </source>
</evidence>
<accession>A0A1R1PXS2</accession>
<gene>
    <name evidence="3" type="ORF">AX774_g684</name>
</gene>
<dbReference type="SUPFAM" id="SSF55797">
    <property type="entry name" value="PR-1-like"/>
    <property type="match status" value="1"/>
</dbReference>
<dbReference type="InterPro" id="IPR035940">
    <property type="entry name" value="CAP_sf"/>
</dbReference>
<feature type="region of interest" description="Disordered" evidence="1">
    <location>
        <begin position="82"/>
        <end position="103"/>
    </location>
</feature>
<dbReference type="Pfam" id="PF00188">
    <property type="entry name" value="CAP"/>
    <property type="match status" value="1"/>
</dbReference>
<dbReference type="AlphaFoldDB" id="A0A1R1PXS2"/>
<dbReference type="CDD" id="cd05379">
    <property type="entry name" value="CAP_bacterial"/>
    <property type="match status" value="1"/>
</dbReference>
<dbReference type="PANTHER" id="PTHR31157">
    <property type="entry name" value="SCP DOMAIN-CONTAINING PROTEIN"/>
    <property type="match status" value="1"/>
</dbReference>
<feature type="region of interest" description="Disordered" evidence="1">
    <location>
        <begin position="153"/>
        <end position="233"/>
    </location>
</feature>
<name>A0A1R1PXS2_ZANCU</name>
<feature type="compositionally biased region" description="Polar residues" evidence="1">
    <location>
        <begin position="159"/>
        <end position="169"/>
    </location>
</feature>
<feature type="domain" description="SCP" evidence="2">
    <location>
        <begin position="244"/>
        <end position="350"/>
    </location>
</feature>
<evidence type="ECO:0000313" key="3">
    <source>
        <dbReference type="EMBL" id="OMH85771.1"/>
    </source>
</evidence>